<dbReference type="InterPro" id="IPR011047">
    <property type="entry name" value="Quinoprotein_ADH-like_sf"/>
</dbReference>
<dbReference type="RefSeq" id="WP_135572491.1">
    <property type="nucleotide sequence ID" value="NZ_RQGK01000060.1"/>
</dbReference>
<protein>
    <submittedName>
        <fullName evidence="1">Uncharacterized protein</fullName>
    </submittedName>
</protein>
<name>A0A6N4QVX9_9LEPT</name>
<evidence type="ECO:0000313" key="1">
    <source>
        <dbReference type="EMBL" id="TGL80060.1"/>
    </source>
</evidence>
<dbReference type="Proteomes" id="UP000297613">
    <property type="component" value="Unassembled WGS sequence"/>
</dbReference>
<comment type="caution">
    <text evidence="1">The sequence shown here is derived from an EMBL/GenBank/DDBJ whole genome shotgun (WGS) entry which is preliminary data.</text>
</comment>
<evidence type="ECO:0000313" key="2">
    <source>
        <dbReference type="Proteomes" id="UP000297613"/>
    </source>
</evidence>
<dbReference type="EMBL" id="RQGM01000070">
    <property type="protein sequence ID" value="TGL80060.1"/>
    <property type="molecule type" value="Genomic_DNA"/>
</dbReference>
<dbReference type="AlphaFoldDB" id="A0A6N4QVX9"/>
<accession>A0A6N4QVX9</accession>
<sequence length="584" mass="68127">MSCIFCKNGETTFFRRVTLSGDRYSYDFPIRDIVEHGVQVFPDIYKCKTCASLWVIQSRGTGDPRSTYPEFYVQEAKLLEGKEKEIVENPTLDKLLAIRFDEKQILPYGFAVSCLQKIEYNERKTLKKLYMERPIDLDNSIKYWLEKWFSENFPEEHKKITEQGFHDGAVPILTLPKGTQAIESCSIDADRIVLWTAEEEEKHYLSAIEVKTGNVLWKTNILSPFQSGPKVPILFWKAGYVCSLHGVQETPFSLLDRPDKLLVHDLNGKKLGEFLLQFSCYEVDPTKERDYSECRTVHNFDVTIHQDILYLAKDRSIVVYDLLQQKEIRVLDLPNGEIFSGRMLFDETGNLIPITMKGFCMFDPQFKLLADWKSFAHPVWIDERLNAFYYYAKIENPQRNGLIEFKEKQDSGVELIHFLNAPPLNFDEGYLFCFGYDKTYFTDPEFRIVKIYDKTCTDILGPHKSPNPNLPVFLTEDRIVFAEDYKHVTILNRNGEWTAEYPIQSELRKFFTFDGKNIAFVEYVYDGYGAENRFLLTVLGPDGERKCRVLLRTLDGFNICFEAYLTFVYDFKLMRIDLAENPNP</sequence>
<proteinExistence type="predicted"/>
<reference evidence="1 2" key="1">
    <citation type="journal article" date="2019" name="PLoS Negl. Trop. Dis.">
        <title>Revisiting the worldwide diversity of Leptospira species in the environment.</title>
        <authorList>
            <person name="Vincent A.T."/>
            <person name="Schiettekatte O."/>
            <person name="Bourhy P."/>
            <person name="Veyrier F.J."/>
            <person name="Picardeau M."/>
        </authorList>
    </citation>
    <scope>NUCLEOTIDE SEQUENCE [LARGE SCALE GENOMIC DNA]</scope>
    <source>
        <strain evidence="1 2">201702445</strain>
    </source>
</reference>
<organism evidence="1 2">
    <name type="scientific">Leptospira yasudae</name>
    <dbReference type="NCBI Taxonomy" id="2202201"/>
    <lineage>
        <taxon>Bacteria</taxon>
        <taxon>Pseudomonadati</taxon>
        <taxon>Spirochaetota</taxon>
        <taxon>Spirochaetia</taxon>
        <taxon>Leptospirales</taxon>
        <taxon>Leptospiraceae</taxon>
        <taxon>Leptospira</taxon>
    </lineage>
</organism>
<gene>
    <name evidence="1" type="ORF">EHQ83_17320</name>
</gene>
<dbReference type="SUPFAM" id="SSF50998">
    <property type="entry name" value="Quinoprotein alcohol dehydrogenase-like"/>
    <property type="match status" value="1"/>
</dbReference>